<dbReference type="Proteomes" id="UP000008021">
    <property type="component" value="Chromosome 2"/>
</dbReference>
<dbReference type="GO" id="GO:0051301">
    <property type="term" value="P:cell division"/>
    <property type="evidence" value="ECO:0007669"/>
    <property type="project" value="UniProtKB-KW"/>
</dbReference>
<keyword evidence="5" id="KW-0498">Mitosis</keyword>
<organism evidence="11">
    <name type="scientific">Oryza meridionalis</name>
    <dbReference type="NCBI Taxonomy" id="40149"/>
    <lineage>
        <taxon>Eukaryota</taxon>
        <taxon>Viridiplantae</taxon>
        <taxon>Streptophyta</taxon>
        <taxon>Embryophyta</taxon>
        <taxon>Tracheophyta</taxon>
        <taxon>Spermatophyta</taxon>
        <taxon>Magnoliopsida</taxon>
        <taxon>Liliopsida</taxon>
        <taxon>Poales</taxon>
        <taxon>Poaceae</taxon>
        <taxon>BOP clade</taxon>
        <taxon>Oryzoideae</taxon>
        <taxon>Oryzeae</taxon>
        <taxon>Oryzinae</taxon>
        <taxon>Oryza</taxon>
    </lineage>
</organism>
<dbReference type="PANTHER" id="PTHR14527:SF2">
    <property type="entry name" value="PROTEIN MIS12 HOMOLOG"/>
    <property type="match status" value="1"/>
</dbReference>
<dbReference type="GO" id="GO:0051382">
    <property type="term" value="P:kinetochore assembly"/>
    <property type="evidence" value="ECO:0007669"/>
    <property type="project" value="TreeGrafter"/>
</dbReference>
<reference evidence="11" key="1">
    <citation type="submission" date="2015-04" db="UniProtKB">
        <authorList>
            <consortium name="EnsemblPlants"/>
        </authorList>
    </citation>
    <scope>IDENTIFICATION</scope>
</reference>
<accession>A0A0E0CNI9</accession>
<keyword evidence="4" id="KW-0132">Cell division</keyword>
<evidence type="ECO:0000256" key="9">
    <source>
        <dbReference type="ARBA" id="ARBA00023328"/>
    </source>
</evidence>
<dbReference type="eggNOG" id="ENOG502QVA6">
    <property type="taxonomic scope" value="Eukaryota"/>
</dbReference>
<dbReference type="AlphaFoldDB" id="A0A0E0CNI9"/>
<evidence type="ECO:0000256" key="8">
    <source>
        <dbReference type="ARBA" id="ARBA00023306"/>
    </source>
</evidence>
<evidence type="ECO:0000256" key="4">
    <source>
        <dbReference type="ARBA" id="ARBA00022618"/>
    </source>
</evidence>
<keyword evidence="12" id="KW-1185">Reference proteome</keyword>
<evidence type="ECO:0000256" key="1">
    <source>
        <dbReference type="ARBA" id="ARBA00004629"/>
    </source>
</evidence>
<keyword evidence="6" id="KW-0995">Kinetochore</keyword>
<protein>
    <submittedName>
        <fullName evidence="11">Uncharacterized protein</fullName>
    </submittedName>
</protein>
<reference evidence="11" key="2">
    <citation type="submission" date="2018-05" db="EMBL/GenBank/DDBJ databases">
        <title>OmerRS3 (Oryza meridionalis Reference Sequence Version 3).</title>
        <authorList>
            <person name="Zhang J."/>
            <person name="Kudrna D."/>
            <person name="Lee S."/>
            <person name="Talag J."/>
            <person name="Welchert J."/>
            <person name="Wing R.A."/>
        </authorList>
    </citation>
    <scope>NUCLEOTIDE SEQUENCE [LARGE SCALE GENOMIC DNA]</scope>
    <source>
        <strain evidence="11">cv. OR44</strain>
    </source>
</reference>
<dbReference type="Pfam" id="PF05859">
    <property type="entry name" value="Mis12"/>
    <property type="match status" value="1"/>
</dbReference>
<keyword evidence="8" id="KW-0131">Cell cycle</keyword>
<evidence type="ECO:0000313" key="11">
    <source>
        <dbReference type="EnsemblPlants" id="OMERI02G23880.1"/>
    </source>
</evidence>
<dbReference type="GO" id="GO:0000444">
    <property type="term" value="C:MIS12/MIND type complex"/>
    <property type="evidence" value="ECO:0007669"/>
    <property type="project" value="TreeGrafter"/>
</dbReference>
<dbReference type="PANTHER" id="PTHR14527">
    <property type="entry name" value="PROTEIN MIS12 HOMOLOG"/>
    <property type="match status" value="1"/>
</dbReference>
<evidence type="ECO:0000256" key="6">
    <source>
        <dbReference type="ARBA" id="ARBA00022838"/>
    </source>
</evidence>
<keyword evidence="9" id="KW-0137">Centromere</keyword>
<dbReference type="GO" id="GO:0005634">
    <property type="term" value="C:nucleus"/>
    <property type="evidence" value="ECO:0007669"/>
    <property type="project" value="InterPro"/>
</dbReference>
<evidence type="ECO:0000256" key="5">
    <source>
        <dbReference type="ARBA" id="ARBA00022776"/>
    </source>
</evidence>
<comment type="subcellular location">
    <subcellularLocation>
        <location evidence="1">Chromosome</location>
        <location evidence="1">Centromere</location>
        <location evidence="1">Kinetochore</location>
    </subcellularLocation>
</comment>
<proteinExistence type="inferred from homology"/>
<dbReference type="STRING" id="40149.A0A0E0CNI9"/>
<keyword evidence="3" id="KW-0158">Chromosome</keyword>
<dbReference type="GO" id="GO:0000070">
    <property type="term" value="P:mitotic sister chromatid segregation"/>
    <property type="evidence" value="ECO:0007669"/>
    <property type="project" value="TreeGrafter"/>
</dbReference>
<keyword evidence="7 10" id="KW-0175">Coiled coil</keyword>
<evidence type="ECO:0000256" key="3">
    <source>
        <dbReference type="ARBA" id="ARBA00022454"/>
    </source>
</evidence>
<evidence type="ECO:0000256" key="2">
    <source>
        <dbReference type="ARBA" id="ARBA00008643"/>
    </source>
</evidence>
<dbReference type="InterPro" id="IPR008685">
    <property type="entry name" value="Centromere_Mis12"/>
</dbReference>
<dbReference type="EnsemblPlants" id="OMERI02G23880.1">
    <property type="protein sequence ID" value="OMERI02G23880.1"/>
    <property type="gene ID" value="OMERI02G23880"/>
</dbReference>
<evidence type="ECO:0000313" key="12">
    <source>
        <dbReference type="Proteomes" id="UP000008021"/>
    </source>
</evidence>
<sequence length="160" mass="18455">MSNWEKYCLRHCFAIPEGFLTCEDDIPAKKSLNDGNSDSDLDAELVSLRKKLEDANNESEELQKELSSLERQAECQRNLDSSMAELLKVFESKAFQDNFQDLVNVIPLFQRKLEGMKRKIVENIDDQIDWNVNGHHKRLASGFTARTEDSQDVVNVLKKY</sequence>
<comment type="similarity">
    <text evidence="2">Belongs to the mis12 family.</text>
</comment>
<dbReference type="Gramene" id="OMERI02G23880.1">
    <property type="protein sequence ID" value="OMERI02G23880.1"/>
    <property type="gene ID" value="OMERI02G23880"/>
</dbReference>
<evidence type="ECO:0000256" key="10">
    <source>
        <dbReference type="SAM" id="Coils"/>
    </source>
</evidence>
<evidence type="ECO:0000256" key="7">
    <source>
        <dbReference type="ARBA" id="ARBA00023054"/>
    </source>
</evidence>
<name>A0A0E0CNI9_9ORYZ</name>
<feature type="coiled-coil region" evidence="10">
    <location>
        <begin position="38"/>
        <end position="79"/>
    </location>
</feature>